<evidence type="ECO:0000313" key="1">
    <source>
        <dbReference type="EMBL" id="KAK9222771.1"/>
    </source>
</evidence>
<dbReference type="AlphaFoldDB" id="A0AAP0MVJ0"/>
<sequence length="90" mass="10264">MSSIRYYFVWDPSTTQNFSLAVMITQLHGKCNNKSKRLRLQFLHVLDLHVAFIQSPDTSSIFHVLDLLVAFIQGPGTDPFKGNNPMNLLQ</sequence>
<organism evidence="1 2">
    <name type="scientific">Citrus x changshan-huyou</name>
    <dbReference type="NCBI Taxonomy" id="2935761"/>
    <lineage>
        <taxon>Eukaryota</taxon>
        <taxon>Viridiplantae</taxon>
        <taxon>Streptophyta</taxon>
        <taxon>Embryophyta</taxon>
        <taxon>Tracheophyta</taxon>
        <taxon>Spermatophyta</taxon>
        <taxon>Magnoliopsida</taxon>
        <taxon>eudicotyledons</taxon>
        <taxon>Gunneridae</taxon>
        <taxon>Pentapetalae</taxon>
        <taxon>rosids</taxon>
        <taxon>malvids</taxon>
        <taxon>Sapindales</taxon>
        <taxon>Rutaceae</taxon>
        <taxon>Aurantioideae</taxon>
        <taxon>Citrus</taxon>
    </lineage>
</organism>
<protein>
    <submittedName>
        <fullName evidence="1">Uncharacterized protein</fullName>
    </submittedName>
</protein>
<gene>
    <name evidence="1" type="ORF">WN944_011208</name>
</gene>
<name>A0AAP0MVJ0_9ROSI</name>
<dbReference type="Proteomes" id="UP001428341">
    <property type="component" value="Unassembled WGS sequence"/>
</dbReference>
<proteinExistence type="predicted"/>
<comment type="caution">
    <text evidence="1">The sequence shown here is derived from an EMBL/GenBank/DDBJ whole genome shotgun (WGS) entry which is preliminary data.</text>
</comment>
<accession>A0AAP0MVJ0</accession>
<evidence type="ECO:0000313" key="2">
    <source>
        <dbReference type="Proteomes" id="UP001428341"/>
    </source>
</evidence>
<keyword evidence="2" id="KW-1185">Reference proteome</keyword>
<reference evidence="1 2" key="1">
    <citation type="submission" date="2024-05" db="EMBL/GenBank/DDBJ databases">
        <title>Haplotype-resolved chromosome-level genome assembly of Huyou (Citrus changshanensis).</title>
        <authorList>
            <person name="Miao C."/>
            <person name="Chen W."/>
            <person name="Wu Y."/>
            <person name="Wang L."/>
            <person name="Zhao S."/>
            <person name="Grierson D."/>
            <person name="Xu C."/>
            <person name="Chen K."/>
        </authorList>
    </citation>
    <scope>NUCLEOTIDE SEQUENCE [LARGE SCALE GENOMIC DNA]</scope>
    <source>
        <strain evidence="1">01-14</strain>
        <tissue evidence="1">Leaf</tissue>
    </source>
</reference>
<dbReference type="EMBL" id="JBCGBO010000002">
    <property type="protein sequence ID" value="KAK9222771.1"/>
    <property type="molecule type" value="Genomic_DNA"/>
</dbReference>